<dbReference type="InterPro" id="IPR035940">
    <property type="entry name" value="CAP_sf"/>
</dbReference>
<dbReference type="Proteomes" id="UP001596432">
    <property type="component" value="Unassembled WGS sequence"/>
</dbReference>
<comment type="caution">
    <text evidence="3">The sequence shown here is derived from an EMBL/GenBank/DDBJ whole genome shotgun (WGS) entry which is preliminary data.</text>
</comment>
<feature type="region of interest" description="Disordered" evidence="1">
    <location>
        <begin position="62"/>
        <end position="101"/>
    </location>
</feature>
<dbReference type="RefSeq" id="WP_274324875.1">
    <property type="nucleotide sequence ID" value="NZ_CP118158.1"/>
</dbReference>
<name>A0ABD5Y0P0_9EURY</name>
<dbReference type="EMBL" id="JBHTAS010000001">
    <property type="protein sequence ID" value="MFC7139280.1"/>
    <property type="molecule type" value="Genomic_DNA"/>
</dbReference>
<accession>A0ABD5Y0P0</accession>
<dbReference type="GeneID" id="78819532"/>
<dbReference type="AlphaFoldDB" id="A0ABD5Y0P0"/>
<dbReference type="PANTHER" id="PTHR31157">
    <property type="entry name" value="SCP DOMAIN-CONTAINING PROTEIN"/>
    <property type="match status" value="1"/>
</dbReference>
<evidence type="ECO:0000256" key="1">
    <source>
        <dbReference type="SAM" id="MobiDB-lite"/>
    </source>
</evidence>
<dbReference type="PANTHER" id="PTHR31157:SF1">
    <property type="entry name" value="SCP DOMAIN-CONTAINING PROTEIN"/>
    <property type="match status" value="1"/>
</dbReference>
<proteinExistence type="predicted"/>
<sequence length="261" mass="28122">MATKELLFVGLGAALAVAGVVAVTDMGPVQVSVQVEETGGSGTDEVEVPNGGEGISLLDEETATTAEEHESGVKGTDPPTVDPTPTPEPPTVPPTDERETDLDISKIEFAIHNRVNEIRTERGLSRLRMAPKLRAAARYHSRDMAEAGYFAHTSPDGETRADRYDRFGYQCRIDTGVGDEFVTGAENIAYTWANVTVESDEGSISYNGNETAIGRGIVAQWMDSEGHRENVLRSYWAHEGVGVATAEVDGEVKVYATQNFC</sequence>
<dbReference type="Gene3D" id="3.40.33.10">
    <property type="entry name" value="CAP"/>
    <property type="match status" value="1"/>
</dbReference>
<feature type="domain" description="SCP" evidence="2">
    <location>
        <begin position="113"/>
        <end position="260"/>
    </location>
</feature>
<keyword evidence="4" id="KW-1185">Reference proteome</keyword>
<evidence type="ECO:0000313" key="4">
    <source>
        <dbReference type="Proteomes" id="UP001596432"/>
    </source>
</evidence>
<dbReference type="SUPFAM" id="SSF55797">
    <property type="entry name" value="PR-1-like"/>
    <property type="match status" value="1"/>
</dbReference>
<gene>
    <name evidence="3" type="ORF">ACFQMA_05435</name>
</gene>
<dbReference type="Pfam" id="PF00188">
    <property type="entry name" value="CAP"/>
    <property type="match status" value="1"/>
</dbReference>
<reference evidence="3 4" key="1">
    <citation type="journal article" date="2019" name="Int. J. Syst. Evol. Microbiol.">
        <title>The Global Catalogue of Microorganisms (GCM) 10K type strain sequencing project: providing services to taxonomists for standard genome sequencing and annotation.</title>
        <authorList>
            <consortium name="The Broad Institute Genomics Platform"/>
            <consortium name="The Broad Institute Genome Sequencing Center for Infectious Disease"/>
            <person name="Wu L."/>
            <person name="Ma J."/>
        </authorList>
    </citation>
    <scope>NUCLEOTIDE SEQUENCE [LARGE SCALE GENOMIC DNA]</scope>
    <source>
        <strain evidence="3 4">XZYJT29</strain>
    </source>
</reference>
<evidence type="ECO:0000313" key="3">
    <source>
        <dbReference type="EMBL" id="MFC7139280.1"/>
    </source>
</evidence>
<evidence type="ECO:0000259" key="2">
    <source>
        <dbReference type="Pfam" id="PF00188"/>
    </source>
</evidence>
<feature type="compositionally biased region" description="Pro residues" evidence="1">
    <location>
        <begin position="80"/>
        <end position="93"/>
    </location>
</feature>
<protein>
    <submittedName>
        <fullName evidence="3">CAP domain-containing protein</fullName>
    </submittedName>
</protein>
<dbReference type="CDD" id="cd05379">
    <property type="entry name" value="CAP_bacterial"/>
    <property type="match status" value="1"/>
</dbReference>
<dbReference type="InterPro" id="IPR014044">
    <property type="entry name" value="CAP_dom"/>
</dbReference>
<organism evidence="3 4">
    <name type="scientific">Halosimplex aquaticum</name>
    <dbReference type="NCBI Taxonomy" id="3026162"/>
    <lineage>
        <taxon>Archaea</taxon>
        <taxon>Methanobacteriati</taxon>
        <taxon>Methanobacteriota</taxon>
        <taxon>Stenosarchaea group</taxon>
        <taxon>Halobacteria</taxon>
        <taxon>Halobacteriales</taxon>
        <taxon>Haloarculaceae</taxon>
        <taxon>Halosimplex</taxon>
    </lineage>
</organism>